<evidence type="ECO:0000256" key="1">
    <source>
        <dbReference type="ARBA" id="ARBA00023014"/>
    </source>
</evidence>
<dbReference type="InterPro" id="IPR017938">
    <property type="entry name" value="Riboflavin_synthase-like_b-brl"/>
</dbReference>
<dbReference type="InterPro" id="IPR012675">
    <property type="entry name" value="Beta-grasp_dom_sf"/>
</dbReference>
<dbReference type="GO" id="GO:0016491">
    <property type="term" value="F:oxidoreductase activity"/>
    <property type="evidence" value="ECO:0007669"/>
    <property type="project" value="InterPro"/>
</dbReference>
<dbReference type="InterPro" id="IPR017927">
    <property type="entry name" value="FAD-bd_FR_type"/>
</dbReference>
<dbReference type="Pfam" id="PF00970">
    <property type="entry name" value="FAD_binding_6"/>
    <property type="match status" value="1"/>
</dbReference>
<keyword evidence="1" id="KW-0479">Metal-binding</keyword>
<dbReference type="InterPro" id="IPR039261">
    <property type="entry name" value="FNR_nucleotide-bd"/>
</dbReference>
<dbReference type="PROSITE" id="PS51384">
    <property type="entry name" value="FAD_FR"/>
    <property type="match status" value="1"/>
</dbReference>
<dbReference type="EMBL" id="LR130779">
    <property type="protein sequence ID" value="VDN65568.1"/>
    <property type="molecule type" value="Genomic_DNA"/>
</dbReference>
<dbReference type="SUPFAM" id="SSF63380">
    <property type="entry name" value="Riboflavin synthase domain-like"/>
    <property type="match status" value="1"/>
</dbReference>
<name>A0A653BA67_ECTOL</name>
<keyword evidence="1" id="KW-0408">Iron</keyword>
<dbReference type="CDD" id="cd00207">
    <property type="entry name" value="fer2"/>
    <property type="match status" value="1"/>
</dbReference>
<dbReference type="PROSITE" id="PS51085">
    <property type="entry name" value="2FE2S_FER_2"/>
    <property type="match status" value="1"/>
</dbReference>
<dbReference type="Pfam" id="PF00175">
    <property type="entry name" value="NAD_binding_1"/>
    <property type="match status" value="1"/>
</dbReference>
<dbReference type="InterPro" id="IPR050415">
    <property type="entry name" value="MRET"/>
</dbReference>
<dbReference type="SUPFAM" id="SSF54292">
    <property type="entry name" value="2Fe-2S ferredoxin-like"/>
    <property type="match status" value="1"/>
</dbReference>
<sequence>MSIVKLSNSKVFSCGAEQTLLEAARAQGILLEHGCRTGRCGICKAKVVTGTTSVLLDEGSLSQDERDREIILTCCRAAVTDIELDIEDLSELAGFSVKTLPCRIDGLQMLSEDVLDVTLRLPPNSPLQYLPGQYVDIIKGSVRRSYSVANAPRDDGKITMQIRRVANGEMSRYWFDEAKENDLLRLEGALGTFFLRQESARHLIFLATGTGIAPIKAILQQLASSKGLGSYENIHLYWGGRCEGDMYWVPDFPGLNLNYVQVLSRSASSTGRMGYVQDAVIDSGIALEAAVVYACGSEKMIESARETLIASGLEPKRFHSDAFVSSN</sequence>
<accession>A0A653BA67</accession>
<dbReference type="Gene3D" id="3.10.20.30">
    <property type="match status" value="1"/>
</dbReference>
<dbReference type="PANTHER" id="PTHR47354:SF5">
    <property type="entry name" value="PROTEIN RFBI"/>
    <property type="match status" value="1"/>
</dbReference>
<dbReference type="AlphaFoldDB" id="A0A653BA67"/>
<dbReference type="SUPFAM" id="SSF52343">
    <property type="entry name" value="Ferredoxin reductase-like, C-terminal NADP-linked domain"/>
    <property type="match status" value="1"/>
</dbReference>
<dbReference type="Gene3D" id="2.40.30.10">
    <property type="entry name" value="Translation factors"/>
    <property type="match status" value="1"/>
</dbReference>
<dbReference type="Pfam" id="PF00111">
    <property type="entry name" value="Fer2"/>
    <property type="match status" value="1"/>
</dbReference>
<dbReference type="GO" id="GO:0051537">
    <property type="term" value="F:2 iron, 2 sulfur cluster binding"/>
    <property type="evidence" value="ECO:0007669"/>
    <property type="project" value="InterPro"/>
</dbReference>
<dbReference type="InterPro" id="IPR006058">
    <property type="entry name" value="2Fe2S_fd_BS"/>
</dbReference>
<dbReference type="PROSITE" id="PS00197">
    <property type="entry name" value="2FE2S_FER_1"/>
    <property type="match status" value="1"/>
</dbReference>
<organism evidence="3">
    <name type="scientific">Ectopseudomonas oleovorans</name>
    <name type="common">Pseudomonas oleovorans</name>
    <dbReference type="NCBI Taxonomy" id="301"/>
    <lineage>
        <taxon>Bacteria</taxon>
        <taxon>Pseudomonadati</taxon>
        <taxon>Pseudomonadota</taxon>
        <taxon>Gammaproteobacteria</taxon>
        <taxon>Pseudomonadales</taxon>
        <taxon>Pseudomonadaceae</taxon>
        <taxon>Ectopseudomonas</taxon>
    </lineage>
</organism>
<dbReference type="InterPro" id="IPR008333">
    <property type="entry name" value="Cbr1-like_FAD-bd_dom"/>
</dbReference>
<dbReference type="InterPro" id="IPR001709">
    <property type="entry name" value="Flavoprot_Pyr_Nucl_cyt_Rdtase"/>
</dbReference>
<dbReference type="OrthoDB" id="9806195at2"/>
<dbReference type="InterPro" id="IPR036010">
    <property type="entry name" value="2Fe-2S_ferredoxin-like_sf"/>
</dbReference>
<dbReference type="PRINTS" id="PR00410">
    <property type="entry name" value="PHEHYDRXLASE"/>
</dbReference>
<dbReference type="CDD" id="cd06189">
    <property type="entry name" value="flavin_oxioreductase"/>
    <property type="match status" value="1"/>
</dbReference>
<keyword evidence="1" id="KW-0411">Iron-sulfur</keyword>
<proteinExistence type="predicted"/>
<comment type="cofactor">
    <cofactor evidence="2">
        <name>[2Fe-2S] cluster</name>
        <dbReference type="ChEBI" id="CHEBI:190135"/>
    </cofactor>
</comment>
<dbReference type="InterPro" id="IPR001041">
    <property type="entry name" value="2Fe-2S_ferredoxin-type"/>
</dbReference>
<reference evidence="3" key="1">
    <citation type="submission" date="2018-11" db="EMBL/GenBank/DDBJ databases">
        <authorList>
            <consortium name="Genoscope - CEA"/>
            <person name="William W."/>
        </authorList>
    </citation>
    <scope>NUCLEOTIDE SEQUENCE [LARGE SCALE GENOMIC DNA]</scope>
    <source>
        <strain evidence="3">T9AD</strain>
    </source>
</reference>
<gene>
    <name evidence="3" type="ORF">POT9AD_4593</name>
</gene>
<dbReference type="PANTHER" id="PTHR47354">
    <property type="entry name" value="NADH OXIDOREDUCTASE HCR"/>
    <property type="match status" value="1"/>
</dbReference>
<dbReference type="InterPro" id="IPR001433">
    <property type="entry name" value="OxRdtase_FAD/NAD-bd"/>
</dbReference>
<dbReference type="Gene3D" id="3.40.50.80">
    <property type="entry name" value="Nucleotide-binding domain of ferredoxin-NADP reductase (FNR) module"/>
    <property type="match status" value="1"/>
</dbReference>
<protein>
    <submittedName>
        <fullName evidence="3">NAD(P)H-flavin reductase</fullName>
    </submittedName>
</protein>
<dbReference type="PRINTS" id="PR00371">
    <property type="entry name" value="FPNCR"/>
</dbReference>
<evidence type="ECO:0000256" key="2">
    <source>
        <dbReference type="ARBA" id="ARBA00034078"/>
    </source>
</evidence>
<evidence type="ECO:0000313" key="3">
    <source>
        <dbReference type="EMBL" id="VDN65568.1"/>
    </source>
</evidence>